<proteinExistence type="predicted"/>
<organism evidence="1 2">
    <name type="scientific">Haemaphysalis longicornis</name>
    <name type="common">Bush tick</name>
    <dbReference type="NCBI Taxonomy" id="44386"/>
    <lineage>
        <taxon>Eukaryota</taxon>
        <taxon>Metazoa</taxon>
        <taxon>Ecdysozoa</taxon>
        <taxon>Arthropoda</taxon>
        <taxon>Chelicerata</taxon>
        <taxon>Arachnida</taxon>
        <taxon>Acari</taxon>
        <taxon>Parasitiformes</taxon>
        <taxon>Ixodida</taxon>
        <taxon>Ixodoidea</taxon>
        <taxon>Ixodidae</taxon>
        <taxon>Haemaphysalinae</taxon>
        <taxon>Haemaphysalis</taxon>
    </lineage>
</organism>
<dbReference type="EMBL" id="JABSTR010000008">
    <property type="protein sequence ID" value="KAH9376395.1"/>
    <property type="molecule type" value="Genomic_DNA"/>
</dbReference>
<dbReference type="GO" id="GO:0003676">
    <property type="term" value="F:nucleic acid binding"/>
    <property type="evidence" value="ECO:0007669"/>
    <property type="project" value="InterPro"/>
</dbReference>
<sequence>MGTKSRQRQKGRSISTCQEFLKKTGAGIVQAYRNEVRIGDAPGGQPARATTEDRSIVAAAIREPFAVDASDSPVRRSAALRSAIAAQKALLSASNKEARLRFAISLQWWAVEDRGVVVFSADRTQRQKGALTAGKYCHIMETVILQYTSGAFPNGDCLFQQGLSPVHTARSEQANIQQTGIDQLAVVPKEADSNIIENVWRRTKVALNRTRMPSAYEDGLWAAVLAERQRLASETSIVTALYESLPSSMSADIEVNSDMAHY</sequence>
<evidence type="ECO:0000313" key="1">
    <source>
        <dbReference type="EMBL" id="KAH9376395.1"/>
    </source>
</evidence>
<dbReference type="Gene3D" id="3.30.420.10">
    <property type="entry name" value="Ribonuclease H-like superfamily/Ribonuclease H"/>
    <property type="match status" value="1"/>
</dbReference>
<reference evidence="1 2" key="1">
    <citation type="journal article" date="2020" name="Cell">
        <title>Large-Scale Comparative Analyses of Tick Genomes Elucidate Their Genetic Diversity and Vector Capacities.</title>
        <authorList>
            <consortium name="Tick Genome and Microbiome Consortium (TIGMIC)"/>
            <person name="Jia N."/>
            <person name="Wang J."/>
            <person name="Shi W."/>
            <person name="Du L."/>
            <person name="Sun Y."/>
            <person name="Zhan W."/>
            <person name="Jiang J.F."/>
            <person name="Wang Q."/>
            <person name="Zhang B."/>
            <person name="Ji P."/>
            <person name="Bell-Sakyi L."/>
            <person name="Cui X.M."/>
            <person name="Yuan T.T."/>
            <person name="Jiang B.G."/>
            <person name="Yang W.F."/>
            <person name="Lam T.T."/>
            <person name="Chang Q.C."/>
            <person name="Ding S.J."/>
            <person name="Wang X.J."/>
            <person name="Zhu J.G."/>
            <person name="Ruan X.D."/>
            <person name="Zhao L."/>
            <person name="Wei J.T."/>
            <person name="Ye R.Z."/>
            <person name="Que T.C."/>
            <person name="Du C.H."/>
            <person name="Zhou Y.H."/>
            <person name="Cheng J.X."/>
            <person name="Dai P.F."/>
            <person name="Guo W.B."/>
            <person name="Han X.H."/>
            <person name="Huang E.J."/>
            <person name="Li L.F."/>
            <person name="Wei W."/>
            <person name="Gao Y.C."/>
            <person name="Liu J.Z."/>
            <person name="Shao H.Z."/>
            <person name="Wang X."/>
            <person name="Wang C.C."/>
            <person name="Yang T.C."/>
            <person name="Huo Q.B."/>
            <person name="Li W."/>
            <person name="Chen H.Y."/>
            <person name="Chen S.E."/>
            <person name="Zhou L.G."/>
            <person name="Ni X.B."/>
            <person name="Tian J.H."/>
            <person name="Sheng Y."/>
            <person name="Liu T."/>
            <person name="Pan Y.S."/>
            <person name="Xia L.Y."/>
            <person name="Li J."/>
            <person name="Zhao F."/>
            <person name="Cao W.C."/>
        </authorList>
    </citation>
    <scope>NUCLEOTIDE SEQUENCE [LARGE SCALE GENOMIC DNA]</scope>
    <source>
        <strain evidence="1">HaeL-2018</strain>
    </source>
</reference>
<gene>
    <name evidence="1" type="ORF">HPB48_001330</name>
</gene>
<dbReference type="AlphaFoldDB" id="A0A9J6GM13"/>
<keyword evidence="2" id="KW-1185">Reference proteome</keyword>
<name>A0A9J6GM13_HAELO</name>
<comment type="caution">
    <text evidence="1">The sequence shown here is derived from an EMBL/GenBank/DDBJ whole genome shotgun (WGS) entry which is preliminary data.</text>
</comment>
<protein>
    <submittedName>
        <fullName evidence="1">Uncharacterized protein</fullName>
    </submittedName>
</protein>
<dbReference type="VEuPathDB" id="VectorBase:HLOH_041932"/>
<dbReference type="Proteomes" id="UP000821853">
    <property type="component" value="Unassembled WGS sequence"/>
</dbReference>
<accession>A0A9J6GM13</accession>
<dbReference type="InterPro" id="IPR036397">
    <property type="entry name" value="RNaseH_sf"/>
</dbReference>
<evidence type="ECO:0000313" key="2">
    <source>
        <dbReference type="Proteomes" id="UP000821853"/>
    </source>
</evidence>